<proteinExistence type="predicted"/>
<feature type="region of interest" description="Disordered" evidence="1">
    <location>
        <begin position="1"/>
        <end position="23"/>
    </location>
</feature>
<reference evidence="2" key="1">
    <citation type="submission" date="2019-12" db="EMBL/GenBank/DDBJ databases">
        <authorList>
            <person name="Cremers G."/>
        </authorList>
    </citation>
    <scope>NUCLEOTIDE SEQUENCE</scope>
    <source>
        <strain evidence="2">Vvax</strain>
    </source>
</reference>
<protein>
    <submittedName>
        <fullName evidence="2">Uncharacterized protein</fullName>
    </submittedName>
</protein>
<evidence type="ECO:0000256" key="1">
    <source>
        <dbReference type="SAM" id="MobiDB-lite"/>
    </source>
</evidence>
<dbReference type="EMBL" id="LR743507">
    <property type="protein sequence ID" value="CAA2105003.1"/>
    <property type="molecule type" value="Genomic_DNA"/>
</dbReference>
<accession>A0A679J8X0</accession>
<gene>
    <name evidence="2" type="ORF">VVAX_03039</name>
</gene>
<evidence type="ECO:0000313" key="2">
    <source>
        <dbReference type="EMBL" id="CAA2105003.1"/>
    </source>
</evidence>
<organism evidence="2">
    <name type="scientific">Variovorax paradoxus</name>
    <dbReference type="NCBI Taxonomy" id="34073"/>
    <lineage>
        <taxon>Bacteria</taxon>
        <taxon>Pseudomonadati</taxon>
        <taxon>Pseudomonadota</taxon>
        <taxon>Betaproteobacteria</taxon>
        <taxon>Burkholderiales</taxon>
        <taxon>Comamonadaceae</taxon>
        <taxon>Variovorax</taxon>
    </lineage>
</organism>
<sequence>MSGLTSWPSPFGTGQGGAQVAPGDMWRIVRQQSPSRARFTEAGREAGIR</sequence>
<name>A0A679J8X0_VARPD</name>
<dbReference type="AlphaFoldDB" id="A0A679J8X0"/>